<dbReference type="GO" id="GO:0009164">
    <property type="term" value="P:nucleoside catabolic process"/>
    <property type="evidence" value="ECO:0007669"/>
    <property type="project" value="InterPro"/>
</dbReference>
<comment type="pathway">
    <text evidence="1">Amino-acid biosynthesis; L-methionine biosynthesis via salvage pathway; S-methyl-5-thio-alpha-D-ribose 1-phosphate from S-methyl-5'-thioadenosine (hydrolase route): step 1/2.</text>
</comment>
<dbReference type="UniPathway" id="UPA00904">
    <property type="reaction ID" value="UER00871"/>
</dbReference>
<dbReference type="EC" id="3.2.2.9" evidence="2"/>
<evidence type="ECO:0000313" key="8">
    <source>
        <dbReference type="Proteomes" id="UP000430692"/>
    </source>
</evidence>
<comment type="caution">
    <text evidence="7">The sequence shown here is derived from an EMBL/GenBank/DDBJ whole genome shotgun (WGS) entry which is preliminary data.</text>
</comment>
<dbReference type="Pfam" id="PF01048">
    <property type="entry name" value="PNP_UDP_1"/>
    <property type="match status" value="1"/>
</dbReference>
<dbReference type="GO" id="GO:0008782">
    <property type="term" value="F:adenosylhomocysteine nucleosidase activity"/>
    <property type="evidence" value="ECO:0007669"/>
    <property type="project" value="UniProtKB-EC"/>
</dbReference>
<evidence type="ECO:0000256" key="5">
    <source>
        <dbReference type="ARBA" id="ARBA00023167"/>
    </source>
</evidence>
<dbReference type="EMBL" id="WUUL01000007">
    <property type="protein sequence ID" value="MXQ54479.1"/>
    <property type="molecule type" value="Genomic_DNA"/>
</dbReference>
<dbReference type="PANTHER" id="PTHR46832">
    <property type="entry name" value="5'-METHYLTHIOADENOSINE/S-ADENOSYLHOMOCYSTEINE NUCLEOSIDASE"/>
    <property type="match status" value="1"/>
</dbReference>
<dbReference type="AlphaFoldDB" id="A0A6I4VRX5"/>
<gene>
    <name evidence="7" type="ORF">GSM42_12295</name>
</gene>
<feature type="domain" description="Nucleoside phosphorylase" evidence="6">
    <location>
        <begin position="13"/>
        <end position="219"/>
    </location>
</feature>
<dbReference type="Gene3D" id="3.40.50.1580">
    <property type="entry name" value="Nucleoside phosphorylase domain"/>
    <property type="match status" value="1"/>
</dbReference>
<dbReference type="Proteomes" id="UP000430692">
    <property type="component" value="Unassembled WGS sequence"/>
</dbReference>
<keyword evidence="5" id="KW-0486">Methionine biosynthesis</keyword>
<name>A0A6I4VRX5_9BACL</name>
<evidence type="ECO:0000256" key="2">
    <source>
        <dbReference type="ARBA" id="ARBA00011974"/>
    </source>
</evidence>
<dbReference type="InterPro" id="IPR000845">
    <property type="entry name" value="Nucleoside_phosphorylase_d"/>
</dbReference>
<keyword evidence="4 7" id="KW-0378">Hydrolase</keyword>
<sequence length="228" mass="24636">MDVEIEQLLLGMVNTQSKDFYGNQFITGTLANVPIVITKSGVGKVNASISAQTLIHEYQVDSVLFIGVAGALHPELEIGDMIISSSCQEHDLDASTLGFPRGTVPYQSISEYPADSKLVQTALTAATELDGITVRTGKVLSGDQFISDPSLVQYLYTELNGDCVEMEGAAVAHVCYLAHIPYVVIRSMSDRADHEAPVDFVKFTELAAIRSSQLVTSMLHLIHNYGVA</sequence>
<evidence type="ECO:0000256" key="1">
    <source>
        <dbReference type="ARBA" id="ARBA00004945"/>
    </source>
</evidence>
<dbReference type="CDD" id="cd09008">
    <property type="entry name" value="MTAN"/>
    <property type="match status" value="1"/>
</dbReference>
<evidence type="ECO:0000313" key="7">
    <source>
        <dbReference type="EMBL" id="MXQ54479.1"/>
    </source>
</evidence>
<dbReference type="GO" id="GO:0019509">
    <property type="term" value="P:L-methionine salvage from methylthioadenosine"/>
    <property type="evidence" value="ECO:0007669"/>
    <property type="project" value="UniProtKB-UniPathway"/>
</dbReference>
<dbReference type="GO" id="GO:0008930">
    <property type="term" value="F:methylthioadenosine nucleosidase activity"/>
    <property type="evidence" value="ECO:0007669"/>
    <property type="project" value="InterPro"/>
</dbReference>
<keyword evidence="8" id="KW-1185">Reference proteome</keyword>
<evidence type="ECO:0000256" key="4">
    <source>
        <dbReference type="ARBA" id="ARBA00022801"/>
    </source>
</evidence>
<dbReference type="InterPro" id="IPR010049">
    <property type="entry name" value="MTA_SAH_Nsdase"/>
</dbReference>
<dbReference type="GO" id="GO:0005829">
    <property type="term" value="C:cytosol"/>
    <property type="evidence" value="ECO:0007669"/>
    <property type="project" value="TreeGrafter"/>
</dbReference>
<dbReference type="InterPro" id="IPR035994">
    <property type="entry name" value="Nucleoside_phosphorylase_sf"/>
</dbReference>
<dbReference type="NCBIfam" id="NF004079">
    <property type="entry name" value="PRK05584.1"/>
    <property type="match status" value="1"/>
</dbReference>
<evidence type="ECO:0000259" key="6">
    <source>
        <dbReference type="Pfam" id="PF01048"/>
    </source>
</evidence>
<keyword evidence="7" id="KW-0326">Glycosidase</keyword>
<evidence type="ECO:0000256" key="3">
    <source>
        <dbReference type="ARBA" id="ARBA00022605"/>
    </source>
</evidence>
<accession>A0A6I4VRX5</accession>
<reference evidence="7 8" key="1">
    <citation type="submission" date="2019-12" db="EMBL/GenBank/DDBJ databases">
        <title>Whole-genome analyses of novel actinobacteria.</title>
        <authorList>
            <person name="Sahin N."/>
            <person name="Saygin H."/>
        </authorList>
    </citation>
    <scope>NUCLEOTIDE SEQUENCE [LARGE SCALE GENOMIC DNA]</scope>
    <source>
        <strain evidence="7 8">KC615</strain>
    </source>
</reference>
<dbReference type="GO" id="GO:0019284">
    <property type="term" value="P:L-methionine salvage from S-adenosylmethionine"/>
    <property type="evidence" value="ECO:0007669"/>
    <property type="project" value="TreeGrafter"/>
</dbReference>
<protein>
    <recommendedName>
        <fullName evidence="2">adenosylhomocysteine nucleosidase</fullName>
        <ecNumber evidence="2">3.2.2.9</ecNumber>
    </recommendedName>
</protein>
<dbReference type="SUPFAM" id="SSF53167">
    <property type="entry name" value="Purine and uridine phosphorylases"/>
    <property type="match status" value="1"/>
</dbReference>
<dbReference type="PANTHER" id="PTHR46832:SF1">
    <property type="entry name" value="5'-METHYLTHIOADENOSINE_S-ADENOSYLHOMOCYSTEINE NUCLEOSIDASE"/>
    <property type="match status" value="1"/>
</dbReference>
<keyword evidence="3" id="KW-0028">Amino-acid biosynthesis</keyword>
<proteinExistence type="predicted"/>
<organism evidence="7 8">
    <name type="scientific">Shimazuella alba</name>
    <dbReference type="NCBI Taxonomy" id="2690964"/>
    <lineage>
        <taxon>Bacteria</taxon>
        <taxon>Bacillati</taxon>
        <taxon>Bacillota</taxon>
        <taxon>Bacilli</taxon>
        <taxon>Bacillales</taxon>
        <taxon>Thermoactinomycetaceae</taxon>
        <taxon>Shimazuella</taxon>
    </lineage>
</organism>
<dbReference type="NCBIfam" id="TIGR01704">
    <property type="entry name" value="MTA_SAH-Nsdase"/>
    <property type="match status" value="1"/>
</dbReference>